<evidence type="ECO:0000256" key="13">
    <source>
        <dbReference type="ARBA" id="ARBA00032577"/>
    </source>
</evidence>
<dbReference type="InterPro" id="IPR018164">
    <property type="entry name" value="Ala-tRNA-synth_IIc_N"/>
</dbReference>
<keyword evidence="8 15" id="KW-0862">Zinc</keyword>
<dbReference type="InterPro" id="IPR012947">
    <property type="entry name" value="tRNA_SAD"/>
</dbReference>
<evidence type="ECO:0000256" key="9">
    <source>
        <dbReference type="ARBA" id="ARBA00022840"/>
    </source>
</evidence>
<dbReference type="FunFam" id="3.30.930.10:FF:000011">
    <property type="entry name" value="Alanine--tRNA ligase, cytoplasmic"/>
    <property type="match status" value="1"/>
</dbReference>
<dbReference type="CDD" id="cd00673">
    <property type="entry name" value="AlaRS_core"/>
    <property type="match status" value="1"/>
</dbReference>
<dbReference type="InterPro" id="IPR018163">
    <property type="entry name" value="Thr/Ala-tRNA-synth_IIc_edit"/>
</dbReference>
<comment type="function">
    <text evidence="15">Catalyzes the attachment of alanine to tRNA(Ala) in a two-step reaction: alanine is first activated by ATP to form Ala-AMP and then transferred to the acceptor end of tRNA(Ala). Also edits incorrectly charged tRNA(Ala) via its editing domain.</text>
</comment>
<feature type="transmembrane region" description="Helical" evidence="16">
    <location>
        <begin position="1035"/>
        <end position="1057"/>
    </location>
</feature>
<dbReference type="Gene3D" id="3.30.980.10">
    <property type="entry name" value="Threonyl-trna Synthetase, Chain A, domain 2"/>
    <property type="match status" value="1"/>
</dbReference>
<dbReference type="SMART" id="SM00863">
    <property type="entry name" value="tRNA_SAD"/>
    <property type="match status" value="1"/>
</dbReference>
<comment type="similarity">
    <text evidence="1">Belongs to the class-II aminoacyl-tRNA synthetase family. Alax-L subfamily.</text>
</comment>
<dbReference type="GO" id="GO:0006419">
    <property type="term" value="P:alanyl-tRNA aminoacylation"/>
    <property type="evidence" value="ECO:0007669"/>
    <property type="project" value="InterPro"/>
</dbReference>
<evidence type="ECO:0000313" key="18">
    <source>
        <dbReference type="EMBL" id="CRL01391.1"/>
    </source>
</evidence>
<feature type="domain" description="Alanyl-transfer RNA synthetases family profile" evidence="17">
    <location>
        <begin position="24"/>
        <end position="784"/>
    </location>
</feature>
<evidence type="ECO:0000256" key="11">
    <source>
        <dbReference type="ARBA" id="ARBA00022917"/>
    </source>
</evidence>
<keyword evidence="16" id="KW-1133">Transmembrane helix</keyword>
<dbReference type="GO" id="GO:0000049">
    <property type="term" value="F:tRNA binding"/>
    <property type="evidence" value="ECO:0007669"/>
    <property type="project" value="UniProtKB-KW"/>
</dbReference>
<dbReference type="InterPro" id="IPR009000">
    <property type="entry name" value="Transl_B-barrel_sf"/>
</dbReference>
<feature type="transmembrane region" description="Helical" evidence="16">
    <location>
        <begin position="1141"/>
        <end position="1160"/>
    </location>
</feature>
<comment type="catalytic activity">
    <reaction evidence="14 15">
        <text>tRNA(Ala) + L-alanine + ATP = L-alanyl-tRNA(Ala) + AMP + diphosphate</text>
        <dbReference type="Rhea" id="RHEA:12540"/>
        <dbReference type="Rhea" id="RHEA-COMP:9657"/>
        <dbReference type="Rhea" id="RHEA-COMP:9923"/>
        <dbReference type="ChEBI" id="CHEBI:30616"/>
        <dbReference type="ChEBI" id="CHEBI:33019"/>
        <dbReference type="ChEBI" id="CHEBI:57972"/>
        <dbReference type="ChEBI" id="CHEBI:78442"/>
        <dbReference type="ChEBI" id="CHEBI:78497"/>
        <dbReference type="ChEBI" id="CHEBI:456215"/>
        <dbReference type="EC" id="6.1.1.7"/>
    </reaction>
</comment>
<keyword evidence="16" id="KW-0812">Transmembrane</keyword>
<dbReference type="HAMAP" id="MF_00036_B">
    <property type="entry name" value="Ala_tRNA_synth_B"/>
    <property type="match status" value="1"/>
</dbReference>
<dbReference type="GO" id="GO:0008270">
    <property type="term" value="F:zinc ion binding"/>
    <property type="evidence" value="ECO:0007669"/>
    <property type="project" value="UniProtKB-UniRule"/>
</dbReference>
<keyword evidence="16" id="KW-0472">Membrane</keyword>
<accession>A0A1J1IMB8</accession>
<keyword evidence="6 15" id="KW-0479">Metal-binding</keyword>
<evidence type="ECO:0000256" key="7">
    <source>
        <dbReference type="ARBA" id="ARBA00022741"/>
    </source>
</evidence>
<dbReference type="STRING" id="568069.A0A1J1IMB8"/>
<reference evidence="18 19" key="1">
    <citation type="submission" date="2015-04" db="EMBL/GenBank/DDBJ databases">
        <authorList>
            <person name="Syromyatnikov M.Y."/>
            <person name="Popov V.N."/>
        </authorList>
    </citation>
    <scope>NUCLEOTIDE SEQUENCE [LARGE SCALE GENOMIC DNA]</scope>
</reference>
<dbReference type="PRINTS" id="PR00980">
    <property type="entry name" value="TRNASYNTHALA"/>
</dbReference>
<dbReference type="Pfam" id="PF01411">
    <property type="entry name" value="tRNA-synt_2c"/>
    <property type="match status" value="2"/>
</dbReference>
<evidence type="ECO:0000256" key="1">
    <source>
        <dbReference type="ARBA" id="ARBA00008429"/>
    </source>
</evidence>
<keyword evidence="9 15" id="KW-0067">ATP-binding</keyword>
<dbReference type="InterPro" id="IPR018162">
    <property type="entry name" value="Ala-tRNA-ligase_IIc_anticod-bd"/>
</dbReference>
<name>A0A1J1IMB8_9DIPT</name>
<dbReference type="PANTHER" id="PTHR11777">
    <property type="entry name" value="ALANYL-TRNA SYNTHETASE"/>
    <property type="match status" value="1"/>
</dbReference>
<evidence type="ECO:0000256" key="10">
    <source>
        <dbReference type="ARBA" id="ARBA00022884"/>
    </source>
</evidence>
<dbReference type="InterPro" id="IPR002318">
    <property type="entry name" value="Ala-tRNA-lgiase_IIc"/>
</dbReference>
<dbReference type="NCBIfam" id="TIGR00344">
    <property type="entry name" value="alaS"/>
    <property type="match status" value="1"/>
</dbReference>
<dbReference type="EC" id="6.1.1.7" evidence="2"/>
<organism evidence="18 19">
    <name type="scientific">Clunio marinus</name>
    <dbReference type="NCBI Taxonomy" id="568069"/>
    <lineage>
        <taxon>Eukaryota</taxon>
        <taxon>Metazoa</taxon>
        <taxon>Ecdysozoa</taxon>
        <taxon>Arthropoda</taxon>
        <taxon>Hexapoda</taxon>
        <taxon>Insecta</taxon>
        <taxon>Pterygota</taxon>
        <taxon>Neoptera</taxon>
        <taxon>Endopterygota</taxon>
        <taxon>Diptera</taxon>
        <taxon>Nematocera</taxon>
        <taxon>Chironomoidea</taxon>
        <taxon>Chironomidae</taxon>
        <taxon>Clunio</taxon>
    </lineage>
</organism>
<evidence type="ECO:0000256" key="6">
    <source>
        <dbReference type="ARBA" id="ARBA00022723"/>
    </source>
</evidence>
<feature type="transmembrane region" description="Helical" evidence="16">
    <location>
        <begin position="1010"/>
        <end position="1028"/>
    </location>
</feature>
<dbReference type="Gene3D" id="2.40.30.130">
    <property type="match status" value="1"/>
</dbReference>
<dbReference type="Proteomes" id="UP000183832">
    <property type="component" value="Unassembled WGS sequence"/>
</dbReference>
<evidence type="ECO:0000259" key="17">
    <source>
        <dbReference type="PROSITE" id="PS50860"/>
    </source>
</evidence>
<dbReference type="GO" id="GO:0004813">
    <property type="term" value="F:alanine-tRNA ligase activity"/>
    <property type="evidence" value="ECO:0007669"/>
    <property type="project" value="UniProtKB-UniRule"/>
</dbReference>
<evidence type="ECO:0000256" key="4">
    <source>
        <dbReference type="ARBA" id="ARBA00022555"/>
    </source>
</evidence>
<evidence type="ECO:0000256" key="5">
    <source>
        <dbReference type="ARBA" id="ARBA00022598"/>
    </source>
</evidence>
<dbReference type="GO" id="GO:0016020">
    <property type="term" value="C:membrane"/>
    <property type="evidence" value="ECO:0007669"/>
    <property type="project" value="InterPro"/>
</dbReference>
<evidence type="ECO:0000256" key="3">
    <source>
        <dbReference type="ARBA" id="ARBA00017959"/>
    </source>
</evidence>
<keyword evidence="12 15" id="KW-0030">Aminoacyl-tRNA synthetase</keyword>
<dbReference type="OrthoDB" id="2423964at2759"/>
<dbReference type="PANTHER" id="PTHR11777:SF39">
    <property type="entry name" value="ALANINE--TRNA LIGASE, MITOCHONDRIAL"/>
    <property type="match status" value="1"/>
</dbReference>
<gene>
    <name evidence="18" type="primary">putative Alanine--tRNA ligase</name>
    <name evidence="18" type="ORF">CLUMA_CG014397</name>
</gene>
<proteinExistence type="inferred from homology"/>
<keyword evidence="5 15" id="KW-0436">Ligase</keyword>
<keyword evidence="19" id="KW-1185">Reference proteome</keyword>
<sequence>MNFLKSNRYRFNNFSIRNHSSKPPSSQFIRTQFLDFFIKNNSHTFVRSSSVIPFCDPTLSFCNAGMNQFKNILLGKQKSQYNRVANSQKCIRVGGKHNDLSIVGTDTYHHTFFEMLGNWSFGDYFKKEACEMSWKLLTDVYRIPPERLYVTYFKGDDILEIPADLECKEIWREIGVPENRIIGFGAKENFWEMGRTGPCGGCSEIHLDHLPTFKTINRSELVNKDRNDLTELWNIVFIEKMRHSDGSITTLPKKHIDTGMGFERLVAFLQGKHSNYDSDLFMPIFEKIHQVTKAPNYSGSFEGENRERDTAYRILADHSRMIAVSLADGMFPEQNHKLRRIIRKCINFSESEFKHPNLLPLTIPVVRQILGETFPELVKNMSFIDEITRYEQELYKSLRESMSKDVKEIIKKNPKLTELDIFNYPGFVLGYQDFCAYKKNNSSKEMSGDIMYQLNTNFGFDLELMERLAELEDMTTDKNGYLDKLEQMKKSYLDLHLTDDGSIALDSLDYTTDNEIKYNYSYDNERQLYRIPPVKTKILSIFDKKGKIESTKNASNNVVKIIVEKSPFYYESGGQESDVGFIVKNHKHFQLKSVNNQGNFIVHSIETNPDEVLNVGDEVELNVGEENRSALIRNHSATHLLNAAIRDTTRVPIYQKSSVVNNQHLKYEVISFGPKIKSIDLESFENFIRKYIKDQPLERKVRIMNSQELQCEDKIVMVPGEIYPDDGIRLVTFGNVSKELCCGTHVFNTSELLDFTFLSMLSTGRNSYIFKAVTGSGAIKAIAIGDQLVNELENLRDTEISIQNIKEISSKLRDISIQLNNSNVDISFLKKLDCQVLTAEIKAVIKTESRKVLKELLEKEIKEAISESEEKFFIVHFLSCSDLMKGVSLDKATQYVDDRPLIIISYTDNIVKAVSCVPKHFISESFDANLWIKNINTIFNSHTSTPKGQNPKQITNMKEKFIHPEVFKNLVETALSAANKFAIENYYEKVQNSKANRIDFNRNVSTGSNFLFYGSAAIISTLPIWLYWRIHQMELLPSLVFFVVFTALSTYLMSMAYRNTKFTLKHKVAIKREDAVTREMTQLLADDKMSRKEKDERILWKKNEVADFEATVFSIFYNNAIFLAMVVFLSFYLFRAISPTFNYIITIGGTSGLLALLSTSKSS</sequence>
<comment type="subunit">
    <text evidence="15">Monomer.</text>
</comment>
<dbReference type="PROSITE" id="PS50860">
    <property type="entry name" value="AA_TRNA_LIGASE_II_ALA"/>
    <property type="match status" value="1"/>
</dbReference>
<dbReference type="SUPFAM" id="SSF55186">
    <property type="entry name" value="ThrRS/AlaRS common domain"/>
    <property type="match status" value="1"/>
</dbReference>
<dbReference type="Pfam" id="PF07973">
    <property type="entry name" value="tRNA_SAD"/>
    <property type="match status" value="1"/>
</dbReference>
<dbReference type="InterPro" id="IPR050058">
    <property type="entry name" value="Ala-tRNA_ligase"/>
</dbReference>
<dbReference type="SUPFAM" id="SSF101353">
    <property type="entry name" value="Putative anticodon-binding domain of alanyl-tRNA synthetase (AlaRS)"/>
    <property type="match status" value="1"/>
</dbReference>
<dbReference type="InterPro" id="IPR018165">
    <property type="entry name" value="Ala-tRNA-synth_IIc_core"/>
</dbReference>
<evidence type="ECO:0000256" key="15">
    <source>
        <dbReference type="HAMAP-Rule" id="MF_03133"/>
    </source>
</evidence>
<dbReference type="GO" id="GO:0005524">
    <property type="term" value="F:ATP binding"/>
    <property type="evidence" value="ECO:0007669"/>
    <property type="project" value="UniProtKB-UniRule"/>
</dbReference>
<comment type="cofactor">
    <cofactor evidence="15">
        <name>Zn(2+)</name>
        <dbReference type="ChEBI" id="CHEBI:29105"/>
    </cofactor>
    <text evidence="15">Binds 1 zinc ion per subunit.</text>
</comment>
<dbReference type="GO" id="GO:0006614">
    <property type="term" value="P:SRP-dependent cotranslational protein targeting to membrane"/>
    <property type="evidence" value="ECO:0007669"/>
    <property type="project" value="InterPro"/>
</dbReference>
<evidence type="ECO:0000256" key="8">
    <source>
        <dbReference type="ARBA" id="ARBA00022833"/>
    </source>
</evidence>
<evidence type="ECO:0000313" key="19">
    <source>
        <dbReference type="Proteomes" id="UP000183832"/>
    </source>
</evidence>
<dbReference type="SUPFAM" id="SSF50447">
    <property type="entry name" value="Translation proteins"/>
    <property type="match status" value="1"/>
</dbReference>
<dbReference type="EMBL" id="CVRI01000055">
    <property type="protein sequence ID" value="CRL01391.1"/>
    <property type="molecule type" value="Genomic_DNA"/>
</dbReference>
<feature type="transmembrane region" description="Helical" evidence="16">
    <location>
        <begin position="1115"/>
        <end position="1134"/>
    </location>
</feature>
<evidence type="ECO:0000256" key="14">
    <source>
        <dbReference type="ARBA" id="ARBA00048300"/>
    </source>
</evidence>
<evidence type="ECO:0000256" key="16">
    <source>
        <dbReference type="SAM" id="Phobius"/>
    </source>
</evidence>
<keyword evidence="10 15" id="KW-0694">RNA-binding</keyword>
<keyword evidence="7 15" id="KW-0547">Nucleotide-binding</keyword>
<feature type="binding site" evidence="15">
    <location>
        <position position="745"/>
    </location>
    <ligand>
        <name>Zn(2+)</name>
        <dbReference type="ChEBI" id="CHEBI:29105"/>
    </ligand>
</feature>
<dbReference type="InterPro" id="IPR009779">
    <property type="entry name" value="SSR3"/>
</dbReference>
<keyword evidence="4 15" id="KW-0820">tRNA-binding</keyword>
<dbReference type="Gene3D" id="3.30.930.10">
    <property type="entry name" value="Bira Bifunctional Protein, Domain 2"/>
    <property type="match status" value="1"/>
</dbReference>
<feature type="binding site" evidence="15">
    <location>
        <position position="639"/>
    </location>
    <ligand>
        <name>Zn(2+)</name>
        <dbReference type="ChEBI" id="CHEBI:29105"/>
    </ligand>
</feature>
<dbReference type="SUPFAM" id="SSF55681">
    <property type="entry name" value="Class II aaRS and biotin synthetases"/>
    <property type="match status" value="1"/>
</dbReference>
<evidence type="ECO:0000256" key="2">
    <source>
        <dbReference type="ARBA" id="ARBA00013168"/>
    </source>
</evidence>
<dbReference type="AlphaFoldDB" id="A0A1J1IMB8"/>
<feature type="binding site" evidence="15">
    <location>
        <position position="635"/>
    </location>
    <ligand>
        <name>Zn(2+)</name>
        <dbReference type="ChEBI" id="CHEBI:29105"/>
    </ligand>
</feature>
<dbReference type="Pfam" id="PF07074">
    <property type="entry name" value="TRAP-gamma"/>
    <property type="match status" value="1"/>
</dbReference>
<feature type="binding site" evidence="15">
    <location>
        <position position="741"/>
    </location>
    <ligand>
        <name>Zn(2+)</name>
        <dbReference type="ChEBI" id="CHEBI:29105"/>
    </ligand>
</feature>
<protein>
    <recommendedName>
        <fullName evidence="3">Alanine--tRNA ligase</fullName>
        <ecNumber evidence="2">6.1.1.7</ecNumber>
    </recommendedName>
    <alternativeName>
        <fullName evidence="13">Alanyl-tRNA synthetase</fullName>
    </alternativeName>
</protein>
<dbReference type="GO" id="GO:0002161">
    <property type="term" value="F:aminoacyl-tRNA deacylase activity"/>
    <property type="evidence" value="ECO:0007669"/>
    <property type="project" value="TreeGrafter"/>
</dbReference>
<dbReference type="GO" id="GO:0005739">
    <property type="term" value="C:mitochondrion"/>
    <property type="evidence" value="ECO:0007669"/>
    <property type="project" value="TreeGrafter"/>
</dbReference>
<evidence type="ECO:0000256" key="12">
    <source>
        <dbReference type="ARBA" id="ARBA00023146"/>
    </source>
</evidence>
<dbReference type="InterPro" id="IPR023033">
    <property type="entry name" value="Ala_tRNA_ligase_euk/bac"/>
</dbReference>
<comment type="domain">
    <text evidence="15">Consists of three domains; the N-terminal catalytic domain, the editing domain and the C-terminal C-Ala domain. The editing domain removes incorrectly charged amino acids, while the C-Ala domain, along with tRNA(Ala), serves as a bridge to cooperatively bring together the editing and aminoacylation centers thus stimulating deacylation of misacylated tRNAs.</text>
</comment>
<keyword evidence="11 15" id="KW-0648">Protein biosynthesis</keyword>
<dbReference type="InterPro" id="IPR045864">
    <property type="entry name" value="aa-tRNA-synth_II/BPL/LPL"/>
</dbReference>